<keyword evidence="7 9" id="KW-0804">Transcription</keyword>
<dbReference type="GO" id="GO:0005665">
    <property type="term" value="C:RNA polymerase II, core complex"/>
    <property type="evidence" value="ECO:0007669"/>
    <property type="project" value="TreeGrafter"/>
</dbReference>
<dbReference type="SUPFAM" id="SSF57783">
    <property type="entry name" value="Zinc beta-ribbon"/>
    <property type="match status" value="2"/>
</dbReference>
<dbReference type="Pfam" id="PF01096">
    <property type="entry name" value="Zn_ribbon_TFIIS"/>
    <property type="match status" value="1"/>
</dbReference>
<dbReference type="CDD" id="cd10508">
    <property type="entry name" value="Zn-ribbon_RPB9"/>
    <property type="match status" value="1"/>
</dbReference>
<evidence type="ECO:0000256" key="9">
    <source>
        <dbReference type="PIRNR" id="PIRNR005586"/>
    </source>
</evidence>
<feature type="domain" description="TFIIS-type" evidence="13">
    <location>
        <begin position="70"/>
        <end position="112"/>
    </location>
</feature>
<evidence type="ECO:0000256" key="4">
    <source>
        <dbReference type="ARBA" id="ARBA00022723"/>
    </source>
</evidence>
<dbReference type="PIRSF" id="PIRSF005586">
    <property type="entry name" value="RNApol_RpoM"/>
    <property type="match status" value="1"/>
</dbReference>
<evidence type="ECO:0000256" key="2">
    <source>
        <dbReference type="ARBA" id="ARBA00011730"/>
    </source>
</evidence>
<dbReference type="GO" id="GO:0006283">
    <property type="term" value="P:transcription-coupled nucleotide-excision repair"/>
    <property type="evidence" value="ECO:0007669"/>
    <property type="project" value="TreeGrafter"/>
</dbReference>
<dbReference type="SMART" id="SM00440">
    <property type="entry name" value="ZnF_C2C2"/>
    <property type="match status" value="1"/>
</dbReference>
<dbReference type="InterPro" id="IPR019761">
    <property type="entry name" value="DNA-dir_RNA_pol-M_15_CS"/>
</dbReference>
<evidence type="ECO:0000256" key="8">
    <source>
        <dbReference type="ARBA" id="ARBA00023242"/>
    </source>
</evidence>
<feature type="binding site" evidence="10">
    <location>
        <position position="107"/>
    </location>
    <ligand>
        <name>Zn(2+)</name>
        <dbReference type="ChEBI" id="CHEBI:29105"/>
        <label>2</label>
    </ligand>
</feature>
<dbReference type="InterPro" id="IPR001222">
    <property type="entry name" value="Znf_TFIIS"/>
</dbReference>
<organism evidence="14 15">
    <name type="scientific">Geotrichum candidum</name>
    <name type="common">Oospora lactis</name>
    <name type="synonym">Dipodascus geotrichum</name>
    <dbReference type="NCBI Taxonomy" id="1173061"/>
    <lineage>
        <taxon>Eukaryota</taxon>
        <taxon>Fungi</taxon>
        <taxon>Dikarya</taxon>
        <taxon>Ascomycota</taxon>
        <taxon>Saccharomycotina</taxon>
        <taxon>Dipodascomycetes</taxon>
        <taxon>Dipodascales</taxon>
        <taxon>Dipodascaceae</taxon>
        <taxon>Geotrichum</taxon>
    </lineage>
</organism>
<comment type="caution">
    <text evidence="14">The sequence shown here is derived from an EMBL/GenBank/DDBJ whole genome shotgun (WGS) entry which is preliminary data.</text>
</comment>
<dbReference type="Pfam" id="PF02150">
    <property type="entry name" value="Zn_ribbon_RPB9"/>
    <property type="match status" value="1"/>
</dbReference>
<feature type="binding site" evidence="10">
    <location>
        <position position="31"/>
    </location>
    <ligand>
        <name>Zn(2+)</name>
        <dbReference type="ChEBI" id="CHEBI:29105"/>
        <label>1</label>
    </ligand>
</feature>
<reference evidence="14" key="1">
    <citation type="submission" date="2014-03" db="EMBL/GenBank/DDBJ databases">
        <authorList>
            <person name="Casaregola S."/>
        </authorList>
    </citation>
    <scope>NUCLEOTIDE SEQUENCE [LARGE SCALE GENOMIC DNA]</scope>
    <source>
        <strain evidence="14">CLIB 918</strain>
    </source>
</reference>
<feature type="zinc finger region" description="C4-type" evidence="11">
    <location>
        <begin position="6"/>
        <end position="31"/>
    </location>
</feature>
<feature type="binding site" evidence="10">
    <location>
        <position position="102"/>
    </location>
    <ligand>
        <name>Zn(2+)</name>
        <dbReference type="ChEBI" id="CHEBI:29105"/>
        <label>2</label>
    </ligand>
</feature>
<comment type="similarity">
    <text evidence="9 12">Belongs to the archaeal rpoM/eukaryotic RPA12/RPB9/RPC11 RNA polymerase family.</text>
</comment>
<evidence type="ECO:0000256" key="6">
    <source>
        <dbReference type="ARBA" id="ARBA00022833"/>
    </source>
</evidence>
<accession>A0A0J9XG66</accession>
<dbReference type="EMBL" id="CCBN010000015">
    <property type="protein sequence ID" value="CDO56551.1"/>
    <property type="molecule type" value="Genomic_DNA"/>
</dbReference>
<dbReference type="FunFam" id="2.20.25.10:FF:000016">
    <property type="entry name" value="DNA-directed RNA polymerase II subunit RPB9"/>
    <property type="match status" value="1"/>
</dbReference>
<sequence length="114" mass="13422">MSFRFCLECNNMLYPHADNANHRLLYSCRNCDYSEVAEDAMVYYHKLDRELSETAGVTNDVGEDPTLPRSNKECPKCHWKECVFFQSQQRRAQTSMVLFYVCLNPECHHTFRSV</sequence>
<dbReference type="InterPro" id="IPR034012">
    <property type="entry name" value="Zn_ribbon_RPB9_C"/>
</dbReference>
<dbReference type="GO" id="GO:0003676">
    <property type="term" value="F:nucleic acid binding"/>
    <property type="evidence" value="ECO:0007669"/>
    <property type="project" value="InterPro"/>
</dbReference>
<proteinExistence type="inferred from homology"/>
<dbReference type="PROSITE" id="PS51133">
    <property type="entry name" value="ZF_TFIIS_2"/>
    <property type="match status" value="1"/>
</dbReference>
<keyword evidence="3 9" id="KW-0240">DNA-directed RNA polymerase</keyword>
<feature type="binding site" evidence="10">
    <location>
        <position position="9"/>
    </location>
    <ligand>
        <name>Zn(2+)</name>
        <dbReference type="ChEBI" id="CHEBI:29105"/>
        <label>1</label>
    </ligand>
</feature>
<dbReference type="AlphaFoldDB" id="A0A0J9XG66"/>
<keyword evidence="6 10" id="KW-0862">Zinc</keyword>
<keyword evidence="8 9" id="KW-0539">Nucleus</keyword>
<dbReference type="SMART" id="SM00661">
    <property type="entry name" value="RPOL9"/>
    <property type="match status" value="1"/>
</dbReference>
<feature type="binding site" evidence="10">
    <location>
        <position position="74"/>
    </location>
    <ligand>
        <name>Zn(2+)</name>
        <dbReference type="ChEBI" id="CHEBI:29105"/>
        <label>2</label>
    </ligand>
</feature>
<evidence type="ECO:0000256" key="3">
    <source>
        <dbReference type="ARBA" id="ARBA00022478"/>
    </source>
</evidence>
<dbReference type="OrthoDB" id="282270at2759"/>
<evidence type="ECO:0000259" key="13">
    <source>
        <dbReference type="PROSITE" id="PS51133"/>
    </source>
</evidence>
<dbReference type="PROSITE" id="PS01030">
    <property type="entry name" value="RNA_POL_M_15KD"/>
    <property type="match status" value="1"/>
</dbReference>
<keyword evidence="5 11" id="KW-0863">Zinc-finger</keyword>
<comment type="function">
    <text evidence="9">DNA-dependent RNA polymerase catalyzes the transcription of DNA into RNA using the four ribonucleoside triphosphates as substrates.</text>
</comment>
<feature type="binding site" evidence="10">
    <location>
        <position position="28"/>
    </location>
    <ligand>
        <name>Zn(2+)</name>
        <dbReference type="ChEBI" id="CHEBI:29105"/>
        <label>1</label>
    </ligand>
</feature>
<evidence type="ECO:0000256" key="10">
    <source>
        <dbReference type="PIRSR" id="PIRSR005586-1"/>
    </source>
</evidence>
<dbReference type="InterPro" id="IPR012164">
    <property type="entry name" value="Rpa12/Rpb9/Rpc10/TFS"/>
</dbReference>
<comment type="subcellular location">
    <subcellularLocation>
        <location evidence="1">Nucleus</location>
        <location evidence="1">Nucleolus</location>
    </subcellularLocation>
</comment>
<evidence type="ECO:0000313" key="14">
    <source>
        <dbReference type="EMBL" id="CDO56551.1"/>
    </source>
</evidence>
<evidence type="ECO:0000256" key="1">
    <source>
        <dbReference type="ARBA" id="ARBA00004604"/>
    </source>
</evidence>
<dbReference type="PANTHER" id="PTHR11239">
    <property type="entry name" value="DNA-DIRECTED RNA POLYMERASE"/>
    <property type="match status" value="1"/>
</dbReference>
<comment type="subunit">
    <text evidence="2">Component of the RNA polymerase II (Pol II) complex consisting of 12 subunits.</text>
</comment>
<evidence type="ECO:0000313" key="15">
    <source>
        <dbReference type="Proteomes" id="UP000242525"/>
    </source>
</evidence>
<gene>
    <name evidence="14" type="ORF">BN980_GECA15s02881g</name>
</gene>
<evidence type="ECO:0000256" key="5">
    <source>
        <dbReference type="ARBA" id="ARBA00022771"/>
    </source>
</evidence>
<dbReference type="Gene3D" id="2.20.25.10">
    <property type="match status" value="2"/>
</dbReference>
<dbReference type="STRING" id="1173061.A0A0J9XG66"/>
<dbReference type="GO" id="GO:0008270">
    <property type="term" value="F:zinc ion binding"/>
    <property type="evidence" value="ECO:0007669"/>
    <property type="project" value="UniProtKB-KW"/>
</dbReference>
<dbReference type="GO" id="GO:0006367">
    <property type="term" value="P:transcription initiation at RNA polymerase II promoter"/>
    <property type="evidence" value="ECO:0007669"/>
    <property type="project" value="TreeGrafter"/>
</dbReference>
<dbReference type="InterPro" id="IPR001529">
    <property type="entry name" value="Zn_ribbon_RPB9"/>
</dbReference>
<dbReference type="PANTHER" id="PTHR11239:SF1">
    <property type="entry name" value="DNA-DIRECTED RNA POLYMERASE II SUBUNIT RPB9"/>
    <property type="match status" value="1"/>
</dbReference>
<feature type="binding site" evidence="10">
    <location>
        <position position="77"/>
    </location>
    <ligand>
        <name>Zn(2+)</name>
        <dbReference type="ChEBI" id="CHEBI:29105"/>
        <label>2</label>
    </ligand>
</feature>
<name>A0A0J9XG66_GEOCN</name>
<protein>
    <recommendedName>
        <fullName evidence="9">DNA-directed RNA polymerase subunit</fullName>
    </recommendedName>
</protein>
<keyword evidence="4 10" id="KW-0479">Metal-binding</keyword>
<evidence type="ECO:0000256" key="11">
    <source>
        <dbReference type="PIRSR" id="PIRSR005586-2"/>
    </source>
</evidence>
<evidence type="ECO:0000256" key="7">
    <source>
        <dbReference type="ARBA" id="ARBA00023163"/>
    </source>
</evidence>
<dbReference type="GO" id="GO:0001193">
    <property type="term" value="P:maintenance of transcriptional fidelity during transcription elongation by RNA polymerase II"/>
    <property type="evidence" value="ECO:0007669"/>
    <property type="project" value="TreeGrafter"/>
</dbReference>
<feature type="binding site" evidence="10">
    <location>
        <position position="6"/>
    </location>
    <ligand>
        <name>Zn(2+)</name>
        <dbReference type="ChEBI" id="CHEBI:29105"/>
        <label>1</label>
    </ligand>
</feature>
<dbReference type="GO" id="GO:0003899">
    <property type="term" value="F:DNA-directed RNA polymerase activity"/>
    <property type="evidence" value="ECO:0007669"/>
    <property type="project" value="InterPro"/>
</dbReference>
<keyword evidence="15" id="KW-1185">Reference proteome</keyword>
<evidence type="ECO:0000256" key="12">
    <source>
        <dbReference type="RuleBase" id="RU003474"/>
    </source>
</evidence>
<dbReference type="GO" id="GO:0005730">
    <property type="term" value="C:nucleolus"/>
    <property type="evidence" value="ECO:0007669"/>
    <property type="project" value="UniProtKB-SubCell"/>
</dbReference>
<dbReference type="Proteomes" id="UP000242525">
    <property type="component" value="Unassembled WGS sequence"/>
</dbReference>